<reference evidence="1 2" key="1">
    <citation type="submission" date="2023-05" db="EMBL/GenBank/DDBJ databases">
        <authorList>
            <person name="Guo Y."/>
        </authorList>
    </citation>
    <scope>NUCLEOTIDE SEQUENCE [LARGE SCALE GENOMIC DNA]</scope>
    <source>
        <strain evidence="1 2">GR2756</strain>
    </source>
</reference>
<dbReference type="RefSeq" id="WP_315727161.1">
    <property type="nucleotide sequence ID" value="NZ_JAVUPU010000007.1"/>
</dbReference>
<accession>A0ABU3Q9H4</accession>
<dbReference type="EMBL" id="JAVUPU010000007">
    <property type="protein sequence ID" value="MDT9600060.1"/>
    <property type="molecule type" value="Genomic_DNA"/>
</dbReference>
<sequence length="127" mass="14121">MALLTCPSDFTDHAASKTNRQLADKYGVGEKTITRWRKETGCTASIRPFASAALPKQHVPAISPGLASEAAQFLRKTHRPVYHRVIEGKEFRGQYVVGTRVLEEDEVVALAEEKGFQAYNRLFDLAS</sequence>
<name>A0ABU3Q9H4_9SPHN</name>
<keyword evidence="2" id="KW-1185">Reference proteome</keyword>
<proteinExistence type="predicted"/>
<evidence type="ECO:0000313" key="2">
    <source>
        <dbReference type="Proteomes" id="UP001259572"/>
    </source>
</evidence>
<organism evidence="1 2">
    <name type="scientific">Sphingosinicella rhizophila</name>
    <dbReference type="NCBI Taxonomy" id="3050082"/>
    <lineage>
        <taxon>Bacteria</taxon>
        <taxon>Pseudomonadati</taxon>
        <taxon>Pseudomonadota</taxon>
        <taxon>Alphaproteobacteria</taxon>
        <taxon>Sphingomonadales</taxon>
        <taxon>Sphingosinicellaceae</taxon>
        <taxon>Sphingosinicella</taxon>
    </lineage>
</organism>
<dbReference type="Proteomes" id="UP001259572">
    <property type="component" value="Unassembled WGS sequence"/>
</dbReference>
<protein>
    <submittedName>
        <fullName evidence="1">Uncharacterized protein</fullName>
    </submittedName>
</protein>
<comment type="caution">
    <text evidence="1">The sequence shown here is derived from an EMBL/GenBank/DDBJ whole genome shotgun (WGS) entry which is preliminary data.</text>
</comment>
<evidence type="ECO:0000313" key="1">
    <source>
        <dbReference type="EMBL" id="MDT9600060.1"/>
    </source>
</evidence>
<gene>
    <name evidence="1" type="ORF">RQX22_13955</name>
</gene>